<dbReference type="SUPFAM" id="SSF48264">
    <property type="entry name" value="Cytochrome P450"/>
    <property type="match status" value="1"/>
</dbReference>
<dbReference type="Gene3D" id="1.10.630.10">
    <property type="entry name" value="Cytochrome P450"/>
    <property type="match status" value="1"/>
</dbReference>
<gene>
    <name evidence="2" type="ORF">BN14_09914</name>
</gene>
<dbReference type="Proteomes" id="UP000012065">
    <property type="component" value="Unassembled WGS sequence"/>
</dbReference>
<dbReference type="EMBL" id="CAOJ01015101">
    <property type="protein sequence ID" value="CCO35794.1"/>
    <property type="molecule type" value="Genomic_DNA"/>
</dbReference>
<evidence type="ECO:0000313" key="2">
    <source>
        <dbReference type="EMBL" id="CCO35794.1"/>
    </source>
</evidence>
<dbReference type="InterPro" id="IPR036396">
    <property type="entry name" value="Cyt_P450_sf"/>
</dbReference>
<name>M5C8X0_THACB</name>
<proteinExistence type="predicted"/>
<organism evidence="2 3">
    <name type="scientific">Thanatephorus cucumeris (strain AG1-IB / isolate 7/3/14)</name>
    <name type="common">Lettuce bottom rot fungus</name>
    <name type="synonym">Rhizoctonia solani</name>
    <dbReference type="NCBI Taxonomy" id="1108050"/>
    <lineage>
        <taxon>Eukaryota</taxon>
        <taxon>Fungi</taxon>
        <taxon>Dikarya</taxon>
        <taxon>Basidiomycota</taxon>
        <taxon>Agaricomycotina</taxon>
        <taxon>Agaricomycetes</taxon>
        <taxon>Cantharellales</taxon>
        <taxon>Ceratobasidiaceae</taxon>
        <taxon>Rhizoctonia</taxon>
        <taxon>Rhizoctonia solani AG-1</taxon>
    </lineage>
</organism>
<accession>M5C8X0</accession>
<dbReference type="GO" id="GO:0020037">
    <property type="term" value="F:heme binding"/>
    <property type="evidence" value="ECO:0007669"/>
    <property type="project" value="InterPro"/>
</dbReference>
<feature type="region of interest" description="Disordered" evidence="1">
    <location>
        <begin position="382"/>
        <end position="415"/>
    </location>
</feature>
<reference evidence="2 3" key="1">
    <citation type="journal article" date="2013" name="J. Biotechnol.">
        <title>Establishment and interpretation of the genome sequence of the phytopathogenic fungus Rhizoctonia solani AG1-IB isolate 7/3/14.</title>
        <authorList>
            <person name="Wibberg D.W."/>
            <person name="Jelonek L.J."/>
            <person name="Rupp O.R."/>
            <person name="Hennig M.H."/>
            <person name="Eikmeyer F.E."/>
            <person name="Goesmann A.G."/>
            <person name="Hartmann A.H."/>
            <person name="Borriss R.B."/>
            <person name="Grosch R.G."/>
            <person name="Puehler A.P."/>
            <person name="Schlueter A.S."/>
        </authorList>
    </citation>
    <scope>NUCLEOTIDE SEQUENCE [LARGE SCALE GENOMIC DNA]</scope>
    <source>
        <strain evidence="3">AG1-IB / isolate 7/3/14</strain>
    </source>
</reference>
<dbReference type="GO" id="GO:0016705">
    <property type="term" value="F:oxidoreductase activity, acting on paired donors, with incorporation or reduction of molecular oxygen"/>
    <property type="evidence" value="ECO:0007669"/>
    <property type="project" value="InterPro"/>
</dbReference>
<evidence type="ECO:0008006" key="4">
    <source>
        <dbReference type="Google" id="ProtNLM"/>
    </source>
</evidence>
<dbReference type="HOGENOM" id="CLU_040505_0_0_1"/>
<evidence type="ECO:0000256" key="1">
    <source>
        <dbReference type="SAM" id="MobiDB-lite"/>
    </source>
</evidence>
<sequence length="415" mass="46777">MTFGLVLLRTLPRHYTYNSTYGLFPFFTPETTKQNLTKLKIADQYDFKRPSEAPIPKPLNNFTAIKHVSNDVTKYKVPYGPDMRYLTYDRGMFLIFDEQPLHDNDRQLAFHALYPSNDVVKGHADYYSKKVRELIGCKSYKFDNIKGTYVDILDVINKSAVHWASENLCGITMKYEKNPNGEISDEEMYQKLAVLFSCVFRNTEPYLGWSLRRNAKAASDEINGKIKANLERLQTPPIAGPIFLGLKAKVESVTGQTRPSDTFHKALLASKKPIIDLVALVLGLCVGSSVNFAQAVCQMVNFYMDGARKKERDHIIELASKSDAESTQLLVGYYREAARLDPQFPALVRIAVTPDEVPQSGGKPAISVKPGDRLFCSYRNAHLDPNSSRTPRPSILVGQRRITPSRRQEPMAALA</sequence>
<dbReference type="AlphaFoldDB" id="M5C8X0"/>
<dbReference type="GO" id="GO:0005506">
    <property type="term" value="F:iron ion binding"/>
    <property type="evidence" value="ECO:0007669"/>
    <property type="project" value="InterPro"/>
</dbReference>
<evidence type="ECO:0000313" key="3">
    <source>
        <dbReference type="Proteomes" id="UP000012065"/>
    </source>
</evidence>
<protein>
    <recommendedName>
        <fullName evidence="4">Cytochrome P450 domain-containing protein</fullName>
    </recommendedName>
</protein>
<comment type="caution">
    <text evidence="2">The sequence shown here is derived from an EMBL/GenBank/DDBJ whole genome shotgun (WGS) entry which is preliminary data.</text>
</comment>
<dbReference type="GO" id="GO:0004497">
    <property type="term" value="F:monooxygenase activity"/>
    <property type="evidence" value="ECO:0007669"/>
    <property type="project" value="InterPro"/>
</dbReference>